<dbReference type="KEGG" id="dpp:DICPUDRAFT_156793"/>
<dbReference type="AlphaFoldDB" id="F0ZXG4"/>
<name>F0ZXG4_DICPU</name>
<evidence type="ECO:0000313" key="1">
    <source>
        <dbReference type="EMBL" id="EGC31358.1"/>
    </source>
</evidence>
<gene>
    <name evidence="1" type="ORF">DICPUDRAFT_156793</name>
</gene>
<accession>F0ZXG4</accession>
<dbReference type="VEuPathDB" id="AmoebaDB:DICPUDRAFT_156793"/>
<dbReference type="RefSeq" id="XP_003292106.1">
    <property type="nucleotide sequence ID" value="XM_003292058.1"/>
</dbReference>
<protein>
    <submittedName>
        <fullName evidence="1">Uncharacterized protein</fullName>
    </submittedName>
</protein>
<dbReference type="InParanoid" id="F0ZXG4"/>
<proteinExistence type="predicted"/>
<organism evidence="1 2">
    <name type="scientific">Dictyostelium purpureum</name>
    <name type="common">Slime mold</name>
    <dbReference type="NCBI Taxonomy" id="5786"/>
    <lineage>
        <taxon>Eukaryota</taxon>
        <taxon>Amoebozoa</taxon>
        <taxon>Evosea</taxon>
        <taxon>Eumycetozoa</taxon>
        <taxon>Dictyostelia</taxon>
        <taxon>Dictyosteliales</taxon>
        <taxon>Dictyosteliaceae</taxon>
        <taxon>Dictyostelium</taxon>
    </lineage>
</organism>
<keyword evidence="2" id="KW-1185">Reference proteome</keyword>
<dbReference type="GeneID" id="10505862"/>
<dbReference type="EMBL" id="GL871259">
    <property type="protein sequence ID" value="EGC31358.1"/>
    <property type="molecule type" value="Genomic_DNA"/>
</dbReference>
<sequence>MDNFLKLFQNQLYHESLAFCVIDRRMDDKSSINLNQEFIFQEGCDWELGENEGFQLVPILKKKKFENLIVLREFTNNELLDYNNKKEGYTVDHVVSLKVVMIAFNQYLIKNNTMPINLHSNKHQQHSY</sequence>
<dbReference type="Proteomes" id="UP000001064">
    <property type="component" value="Unassembled WGS sequence"/>
</dbReference>
<reference evidence="2" key="1">
    <citation type="journal article" date="2011" name="Genome Biol.">
        <title>Comparative genomics of the social amoebae Dictyostelium discoideum and Dictyostelium purpureum.</title>
        <authorList>
            <consortium name="US DOE Joint Genome Institute (JGI-PGF)"/>
            <person name="Sucgang R."/>
            <person name="Kuo A."/>
            <person name="Tian X."/>
            <person name="Salerno W."/>
            <person name="Parikh A."/>
            <person name="Feasley C.L."/>
            <person name="Dalin E."/>
            <person name="Tu H."/>
            <person name="Huang E."/>
            <person name="Barry K."/>
            <person name="Lindquist E."/>
            <person name="Shapiro H."/>
            <person name="Bruce D."/>
            <person name="Schmutz J."/>
            <person name="Salamov A."/>
            <person name="Fey P."/>
            <person name="Gaudet P."/>
            <person name="Anjard C."/>
            <person name="Babu M.M."/>
            <person name="Basu S."/>
            <person name="Bushmanova Y."/>
            <person name="van der Wel H."/>
            <person name="Katoh-Kurasawa M."/>
            <person name="Dinh C."/>
            <person name="Coutinho P.M."/>
            <person name="Saito T."/>
            <person name="Elias M."/>
            <person name="Schaap P."/>
            <person name="Kay R.R."/>
            <person name="Henrissat B."/>
            <person name="Eichinger L."/>
            <person name="Rivero F."/>
            <person name="Putnam N.H."/>
            <person name="West C.M."/>
            <person name="Loomis W.F."/>
            <person name="Chisholm R.L."/>
            <person name="Shaulsky G."/>
            <person name="Strassmann J.E."/>
            <person name="Queller D.C."/>
            <person name="Kuspa A."/>
            <person name="Grigoriev I.V."/>
        </authorList>
    </citation>
    <scope>NUCLEOTIDE SEQUENCE [LARGE SCALE GENOMIC DNA]</scope>
    <source>
        <strain evidence="2">QSDP1</strain>
    </source>
</reference>
<evidence type="ECO:0000313" key="2">
    <source>
        <dbReference type="Proteomes" id="UP000001064"/>
    </source>
</evidence>